<dbReference type="GO" id="GO:1903479">
    <property type="term" value="P:mitotic actomyosin contractile ring assembly actin filament organization"/>
    <property type="evidence" value="ECO:0007669"/>
    <property type="project" value="TreeGrafter"/>
</dbReference>
<dbReference type="InterPro" id="IPR001936">
    <property type="entry name" value="RasGAP_dom"/>
</dbReference>
<feature type="compositionally biased region" description="Polar residues" evidence="2">
    <location>
        <begin position="477"/>
        <end position="495"/>
    </location>
</feature>
<keyword evidence="6" id="KW-1185">Reference proteome</keyword>
<feature type="region of interest" description="Disordered" evidence="2">
    <location>
        <begin position="33"/>
        <end position="89"/>
    </location>
</feature>
<protein>
    <recommendedName>
        <fullName evidence="7">Ras-GAP domain-containing protein</fullName>
    </recommendedName>
</protein>
<feature type="region of interest" description="Disordered" evidence="2">
    <location>
        <begin position="404"/>
        <end position="441"/>
    </location>
</feature>
<feature type="region of interest" description="Disordered" evidence="2">
    <location>
        <begin position="781"/>
        <end position="803"/>
    </location>
</feature>
<sequence>MSLPKMTKAAAFLNSISADEGGSVIPVLKPKQINDNDSASKKTLVSPTASPIKRSERPVTSVQQMIKAKEQESKENRALDFTPRPDNKSIKDRRNVFVTQQESNIESGKLSKSEINRMGVINNAMSNSPSKKNLSKLKDIQSRLENFSSVSNKKDTTSTTKISTLPKTFSTKNINKNLTTPSSIAIKTWLDTDRDNLKLAAYVCRMVEIKNWIENLLNVDLLLKNSDIDQFPDYLSNGILLAQLAQYFDPEHSKRVYTGLKPSSAENEPINYKMTTKQFKYIENIVQFLDFSRRVKLPSLFIFETNDLYEKKDIPKVIACLHALSCLMAMLGRSAPVEKLAEDEEVSKALLTLNVNVDKLKQIKHKVGRFGGTLGRKYVEGFDEAVRVNVGDDIRKLQLVQVPQNKSTKEKTPEVEETLKATSDIVPEPKTSVEESDEISLSVSENNDKSLLSLDFDKTDLDIGLSDTNEGEIVPTEENSASATVTEPSSPQSPESLIILPPSAKEQEYTRDARLLFNKTSMIPSMPSVHSISEIQKKYQFLIDEEEREFLGGILSESSYNNEKVDLYNTSFERSSLLTPPETANTFKSSSPDEDLVRLQSLARGYLLRFDLFVTKAILKGNTSSVISFQSICRGTIARQKLSFKKEATGVGIDTFTDIDTSDLFSLNEYGNSEMMRTILKNKKRHGELLKSLSSLRENQTEISNLQSSIRGMFMRQKCWEIRKFLLHEMNLVIKLQSVIRGDLTRTKVKDKSYFKKDLFTSKCSKNETPSRKNVIIRESPTKKARVKSTRVSHASDDQNPLIAPYDENELFEKFDIPTTPSRKHSSKELYENSKKSPRKKPVYELQESYELPEPGKVPRRKETRRENAKYIPNLPIEDPLTPPREKKSISRLQHSPTKVSLSAFVIPSESRISSSNTVLFKDSKASQKMEDIITTEQMTELDSALDNVTELQSYMRGALTRKRLNKFIDKIYDNEQTFSNFVALTRGVLTRETYKALRKELSNSQNEIITLQSMLRGIESRVDHDCLIEDICDCSDSVTHLQSKIRGFLVRIRIRDREAWFQRPENLVKICRLQAIIRGLHGVQDYKTLIEEKNPPVRAVKKFIGVLGGLEAEKTTREELEIMKLREEIKSEKNHVKEELNKLSKLKTKVEILRKNGINIKNVEGGLRNNVNAGNAVLTKLVDVEDVIGDNKSSKLSNDVNSEVITKRESDLLNECVGSFFYILQARPEYWARVLNYIEMTGDLVEFSHGHIEDWILKCFNYRDNDTGAVAEQTREECLYIKLILCTFNLYISRLSDDSYKGMVKRRRELESSEVKYWELLLHAYLNLPPQRTLTKTLFGDAVFLITSDDEVSFECDPWKIFSSLLETSDKITEAQKINVDVGNLEPLDISCIEKEYVKNMQNLRASVYEIFKYLKKIVSNIPIFIRCLCREFYEALKSTKNVSDSYHLEMVGIVFIQCYVLPIFRNPANYSIDLFAISDDLTIVENITRNIELASILLNQCVLRKHFDVNQYPYLISLNPFIDELSGQMKDFINELIDVPLVDVSYRKIMLESSQESMNLKIQYDDIGELICIWKEFLNEIFGDHGDLLNYSIKEIEESLGIDNKKSNKKLPCDQYGYTIIKLVDDKEEGVEKIIGEAMMLEVKKYMIYILQVQDGKDLVDLLVSEIEPADELRFKEIIKGEKKLLRGNTDSSVNILEQRSIDQIHNSSFPQVKKHALELIFELEKLGMISQSDGYQNLLNDIANEIRNKRKQQENRDIEKAVIVETLTELKRRSRTYQKKYEEYEDTIRGVLNEHLMKSIQNEEDKPDGEEGDKHSKAFLSKLFSRSGRKIKKRAQAFHKSKNGVGNTLYGQHKMSLKHLIDKGMVRTVGEGIESMGSSGGFTGFTGSSKLNRVNAVFSCNKPGYFTIELTNSVEKGIFSVTLDELLIWQYEDRMDVKAFDGEVVFFSGALLKFILGNFYNV</sequence>
<dbReference type="PANTHER" id="PTHR14149:SF14">
    <property type="entry name" value="CALPONIN-HOMOLOGY (CH) DOMAIN-CONTAINING PROTEIN"/>
    <property type="match status" value="1"/>
</dbReference>
<dbReference type="Gene3D" id="1.10.506.10">
    <property type="entry name" value="GTPase Activation - p120gap, domain 1"/>
    <property type="match status" value="1"/>
</dbReference>
<dbReference type="SUPFAM" id="SSF48350">
    <property type="entry name" value="GTPase activation domain, GAP"/>
    <property type="match status" value="1"/>
</dbReference>
<dbReference type="Pfam" id="PF00307">
    <property type="entry name" value="CH"/>
    <property type="match status" value="1"/>
</dbReference>
<keyword evidence="1" id="KW-0175">Coiled coil</keyword>
<dbReference type="GO" id="GO:0005096">
    <property type="term" value="F:GTPase activator activity"/>
    <property type="evidence" value="ECO:0007669"/>
    <property type="project" value="TreeGrafter"/>
</dbReference>
<evidence type="ECO:0008006" key="7">
    <source>
        <dbReference type="Google" id="ProtNLM"/>
    </source>
</evidence>
<reference evidence="5 6" key="1">
    <citation type="submission" date="2016-08" db="EMBL/GenBank/DDBJ databases">
        <title>Whole genome shotgun sequence of Pichia membranifaciens KS47-1.</title>
        <authorList>
            <person name="Konishi M."/>
            <person name="Ishida M."/>
            <person name="Arakawa T."/>
            <person name="Kato Y."/>
            <person name="Horiuchi J."/>
        </authorList>
    </citation>
    <scope>NUCLEOTIDE SEQUENCE [LARGE SCALE GENOMIC DNA]</scope>
    <source>
        <strain evidence="5 6">KS47-1</strain>
    </source>
</reference>
<dbReference type="Gene3D" id="1.10.418.10">
    <property type="entry name" value="Calponin-like domain"/>
    <property type="match status" value="1"/>
</dbReference>
<dbReference type="SUPFAM" id="SSF143885">
    <property type="entry name" value="RGC domain-like"/>
    <property type="match status" value="1"/>
</dbReference>
<feature type="coiled-coil region" evidence="1">
    <location>
        <begin position="1123"/>
        <end position="1157"/>
    </location>
</feature>
<dbReference type="GO" id="GO:0110085">
    <property type="term" value="C:mitotic actomyosin contractile ring"/>
    <property type="evidence" value="ECO:0007669"/>
    <property type="project" value="TreeGrafter"/>
</dbReference>
<dbReference type="Pfam" id="PF00616">
    <property type="entry name" value="RasGAP"/>
    <property type="match status" value="1"/>
</dbReference>
<dbReference type="InterPro" id="IPR001715">
    <property type="entry name" value="CH_dom"/>
</dbReference>
<dbReference type="Pfam" id="PF03836">
    <property type="entry name" value="RasGAP_C"/>
    <property type="match status" value="1"/>
</dbReference>
<feature type="compositionally biased region" description="Basic and acidic residues" evidence="2">
    <location>
        <begin position="407"/>
        <end position="419"/>
    </location>
</feature>
<evidence type="ECO:0000256" key="2">
    <source>
        <dbReference type="SAM" id="MobiDB-lite"/>
    </source>
</evidence>
<feature type="domain" description="Calponin-homology (CH)" evidence="4">
    <location>
        <begin position="203"/>
        <end position="329"/>
    </location>
</feature>
<evidence type="ECO:0000259" key="4">
    <source>
        <dbReference type="PROSITE" id="PS50021"/>
    </source>
</evidence>
<feature type="compositionally biased region" description="Basic and acidic residues" evidence="2">
    <location>
        <begin position="67"/>
        <end position="89"/>
    </location>
</feature>
<evidence type="ECO:0000313" key="5">
    <source>
        <dbReference type="EMBL" id="GAV29099.1"/>
    </source>
</evidence>
<dbReference type="InterPro" id="IPR000593">
    <property type="entry name" value="RasGAP_C"/>
</dbReference>
<dbReference type="PROSITE" id="PS50096">
    <property type="entry name" value="IQ"/>
    <property type="match status" value="6"/>
</dbReference>
<evidence type="ECO:0000313" key="6">
    <source>
        <dbReference type="Proteomes" id="UP000186136"/>
    </source>
</evidence>
<feature type="region of interest" description="Disordered" evidence="2">
    <location>
        <begin position="467"/>
        <end position="496"/>
    </location>
</feature>
<evidence type="ECO:0000259" key="3">
    <source>
        <dbReference type="PROSITE" id="PS50018"/>
    </source>
</evidence>
<dbReference type="GO" id="GO:0005516">
    <property type="term" value="F:calmodulin binding"/>
    <property type="evidence" value="ECO:0007669"/>
    <property type="project" value="TreeGrafter"/>
</dbReference>
<dbReference type="EMBL" id="BDGI01000100">
    <property type="protein sequence ID" value="GAV29099.1"/>
    <property type="molecule type" value="Genomic_DNA"/>
</dbReference>
<feature type="domain" description="Ras-GAP" evidence="3">
    <location>
        <begin position="1322"/>
        <end position="1505"/>
    </location>
</feature>
<accession>A0A1Q2YHT6</accession>
<dbReference type="Proteomes" id="UP000186136">
    <property type="component" value="Unassembled WGS sequence"/>
</dbReference>
<comment type="caution">
    <text evidence="5">The sequence shown here is derived from an EMBL/GenBank/DDBJ whole genome shotgun (WGS) entry which is preliminary data.</text>
</comment>
<dbReference type="SUPFAM" id="SSF47576">
    <property type="entry name" value="Calponin-homology domain, CH-domain"/>
    <property type="match status" value="1"/>
</dbReference>
<organism evidence="5 6">
    <name type="scientific">Pichia membranifaciens</name>
    <dbReference type="NCBI Taxonomy" id="4926"/>
    <lineage>
        <taxon>Eukaryota</taxon>
        <taxon>Fungi</taxon>
        <taxon>Dikarya</taxon>
        <taxon>Ascomycota</taxon>
        <taxon>Saccharomycotina</taxon>
        <taxon>Pichiomycetes</taxon>
        <taxon>Pichiales</taxon>
        <taxon>Pichiaceae</taxon>
        <taxon>Pichia</taxon>
    </lineage>
</organism>
<name>A0A1Q2YHT6_9ASCO</name>
<dbReference type="OrthoDB" id="775356at2759"/>
<evidence type="ECO:0000256" key="1">
    <source>
        <dbReference type="SAM" id="Coils"/>
    </source>
</evidence>
<dbReference type="SMART" id="SM00033">
    <property type="entry name" value="CH"/>
    <property type="match status" value="1"/>
</dbReference>
<feature type="coiled-coil region" evidence="1">
    <location>
        <begin position="1738"/>
        <end position="1797"/>
    </location>
</feature>
<gene>
    <name evidence="5" type="ORF">PMKS-002579</name>
</gene>
<dbReference type="InterPro" id="IPR008936">
    <property type="entry name" value="Rho_GTPase_activation_prot"/>
</dbReference>
<dbReference type="PROSITE" id="PS50021">
    <property type="entry name" value="CH"/>
    <property type="match status" value="1"/>
</dbReference>
<proteinExistence type="predicted"/>
<dbReference type="InterPro" id="IPR036872">
    <property type="entry name" value="CH_dom_sf"/>
</dbReference>
<feature type="region of interest" description="Disordered" evidence="2">
    <location>
        <begin position="817"/>
        <end position="894"/>
    </location>
</feature>
<dbReference type="PROSITE" id="PS50018">
    <property type="entry name" value="RAS_GTPASE_ACTIV_2"/>
    <property type="match status" value="1"/>
</dbReference>
<dbReference type="PANTHER" id="PTHR14149">
    <property type="entry name" value="RAS GTPASE-ACTIVATING PROTEIN WITH IQ MOTIF"/>
    <property type="match status" value="1"/>
</dbReference>
<dbReference type="GO" id="GO:0051015">
    <property type="term" value="F:actin filament binding"/>
    <property type="evidence" value="ECO:0007669"/>
    <property type="project" value="TreeGrafter"/>
</dbReference>